<dbReference type="PANTHER" id="PTHR33562:SF18">
    <property type="entry name" value="BOUDIN-RELATED"/>
    <property type="match status" value="1"/>
</dbReference>
<dbReference type="GeneID" id="8233941"/>
<dbReference type="InParanoid" id="E0VE32"/>
<evidence type="ECO:0000313" key="11">
    <source>
        <dbReference type="EnsemblMetazoa" id="PHUM128010-PA"/>
    </source>
</evidence>
<dbReference type="VEuPathDB" id="VectorBase:PHUM128010"/>
<keyword evidence="5 9" id="KW-1133">Transmembrane helix</keyword>
<dbReference type="EMBL" id="DS235088">
    <property type="protein sequence ID" value="EEB11638.1"/>
    <property type="molecule type" value="Genomic_DNA"/>
</dbReference>
<keyword evidence="8" id="KW-0449">Lipoprotein</keyword>
<gene>
    <name evidence="11" type="primary">8233941</name>
    <name evidence="10" type="ORF">Phum_PHUM128010</name>
</gene>
<dbReference type="AlphaFoldDB" id="E0VE32"/>
<evidence type="ECO:0000313" key="12">
    <source>
        <dbReference type="Proteomes" id="UP000009046"/>
    </source>
</evidence>
<organism>
    <name type="scientific">Pediculus humanus subsp. corporis</name>
    <name type="common">Body louse</name>
    <dbReference type="NCBI Taxonomy" id="121224"/>
    <lineage>
        <taxon>Eukaryota</taxon>
        <taxon>Metazoa</taxon>
        <taxon>Ecdysozoa</taxon>
        <taxon>Arthropoda</taxon>
        <taxon>Hexapoda</taxon>
        <taxon>Insecta</taxon>
        <taxon>Pterygota</taxon>
        <taxon>Neoptera</taxon>
        <taxon>Paraneoptera</taxon>
        <taxon>Psocodea</taxon>
        <taxon>Troctomorpha</taxon>
        <taxon>Phthiraptera</taxon>
        <taxon>Anoplura</taxon>
        <taxon>Pediculidae</taxon>
        <taxon>Pediculus</taxon>
    </lineage>
</organism>
<reference evidence="11" key="3">
    <citation type="submission" date="2021-02" db="UniProtKB">
        <authorList>
            <consortium name="EnsemblMetazoa"/>
        </authorList>
    </citation>
    <scope>IDENTIFICATION</scope>
    <source>
        <strain evidence="11">USDA</strain>
    </source>
</reference>
<dbReference type="OrthoDB" id="8188641at2759"/>
<evidence type="ECO:0000256" key="2">
    <source>
        <dbReference type="ARBA" id="ARBA00022622"/>
    </source>
</evidence>
<keyword evidence="2" id="KW-0336">GPI-anchor</keyword>
<keyword evidence="4" id="KW-0732">Signal</keyword>
<keyword evidence="7" id="KW-0325">Glycoprotein</keyword>
<dbReference type="InterPro" id="IPR031424">
    <property type="entry name" value="QVR-like"/>
</dbReference>
<evidence type="ECO:0000256" key="5">
    <source>
        <dbReference type="ARBA" id="ARBA00022989"/>
    </source>
</evidence>
<dbReference type="CTD" id="8233941"/>
<dbReference type="GO" id="GO:0098552">
    <property type="term" value="C:side of membrane"/>
    <property type="evidence" value="ECO:0007669"/>
    <property type="project" value="UniProtKB-KW"/>
</dbReference>
<dbReference type="CDD" id="cd23590">
    <property type="entry name" value="TFP_LU_ECD_Bou"/>
    <property type="match status" value="1"/>
</dbReference>
<keyword evidence="6 9" id="KW-0472">Membrane</keyword>
<dbReference type="GO" id="GO:0030431">
    <property type="term" value="P:sleep"/>
    <property type="evidence" value="ECO:0007669"/>
    <property type="project" value="InterPro"/>
</dbReference>
<protein>
    <recommendedName>
        <fullName evidence="13">Protein quiver</fullName>
    </recommendedName>
</protein>
<accession>E0VE32</accession>
<evidence type="ECO:0008006" key="13">
    <source>
        <dbReference type="Google" id="ProtNLM"/>
    </source>
</evidence>
<reference evidence="10" key="1">
    <citation type="submission" date="2007-04" db="EMBL/GenBank/DDBJ databases">
        <title>Annotation of Pediculus humanus corporis strain USDA.</title>
        <authorList>
            <person name="Kirkness E."/>
            <person name="Hannick L."/>
            <person name="Hass B."/>
            <person name="Bruggner R."/>
            <person name="Lawson D."/>
            <person name="Bidwell S."/>
            <person name="Joardar V."/>
            <person name="Caler E."/>
            <person name="Walenz B."/>
            <person name="Inman J."/>
            <person name="Schobel S."/>
            <person name="Galinsky K."/>
            <person name="Amedeo P."/>
            <person name="Strausberg R."/>
        </authorList>
    </citation>
    <scope>NUCLEOTIDE SEQUENCE</scope>
    <source>
        <strain evidence="10">USDA</strain>
    </source>
</reference>
<dbReference type="OMA" id="YCIKSTA"/>
<evidence type="ECO:0000256" key="7">
    <source>
        <dbReference type="ARBA" id="ARBA00023180"/>
    </source>
</evidence>
<dbReference type="RefSeq" id="XP_002424376.1">
    <property type="nucleotide sequence ID" value="XM_002424331.1"/>
</dbReference>
<dbReference type="EnsemblMetazoa" id="PHUM128010-RA">
    <property type="protein sequence ID" value="PHUM128010-PA"/>
    <property type="gene ID" value="PHUM128010"/>
</dbReference>
<comment type="subcellular location">
    <subcellularLocation>
        <location evidence="1">Membrane</location>
        <topology evidence="1">Lipid-anchor</topology>
        <topology evidence="1">GPI-anchor</topology>
    </subcellularLocation>
</comment>
<dbReference type="FunCoup" id="E0VE32">
    <property type="interactions" value="5"/>
</dbReference>
<dbReference type="EMBL" id="AAZO01001496">
    <property type="status" value="NOT_ANNOTATED_CDS"/>
    <property type="molecule type" value="Genomic_DNA"/>
</dbReference>
<name>E0VE32_PEDHC</name>
<proteinExistence type="predicted"/>
<evidence type="ECO:0000256" key="8">
    <source>
        <dbReference type="ARBA" id="ARBA00023288"/>
    </source>
</evidence>
<dbReference type="GO" id="GO:0032222">
    <property type="term" value="P:regulation of synaptic transmission, cholinergic"/>
    <property type="evidence" value="ECO:0007669"/>
    <property type="project" value="InterPro"/>
</dbReference>
<evidence type="ECO:0000256" key="1">
    <source>
        <dbReference type="ARBA" id="ARBA00004589"/>
    </source>
</evidence>
<evidence type="ECO:0000256" key="4">
    <source>
        <dbReference type="ARBA" id="ARBA00022729"/>
    </source>
</evidence>
<evidence type="ECO:0000313" key="10">
    <source>
        <dbReference type="EMBL" id="EEB11638.1"/>
    </source>
</evidence>
<feature type="transmembrane region" description="Helical" evidence="9">
    <location>
        <begin position="146"/>
        <end position="164"/>
    </location>
</feature>
<evidence type="ECO:0000256" key="3">
    <source>
        <dbReference type="ARBA" id="ARBA00022692"/>
    </source>
</evidence>
<dbReference type="KEGG" id="phu:Phum_PHUM128010"/>
<sequence>MIDCIKCYRCESIDTQHKPYQCNEYFDDSNLEPESCDDVHNAQYCIKQIGNFEVMGINCFQCSSAWNISCTDLLISDGTLLPKPCDYIYDAKYCIKMTGGLMTRRFCSSHYLGNYCNYVKQPGDKMEYRSCYFTCSGDGCNSAHKTTISFSFYAILFFILSYFYY</sequence>
<dbReference type="HOGENOM" id="CLU_1612794_0_0_1"/>
<dbReference type="InterPro" id="IPR050975">
    <property type="entry name" value="Sleep_regulator"/>
</dbReference>
<dbReference type="Pfam" id="PF17064">
    <property type="entry name" value="QVR"/>
    <property type="match status" value="1"/>
</dbReference>
<dbReference type="eggNOG" id="ENOG502S46E">
    <property type="taxonomic scope" value="Eukaryota"/>
</dbReference>
<evidence type="ECO:0000256" key="9">
    <source>
        <dbReference type="SAM" id="Phobius"/>
    </source>
</evidence>
<keyword evidence="12" id="KW-1185">Reference proteome</keyword>
<keyword evidence="3 9" id="KW-0812">Transmembrane</keyword>
<reference evidence="10" key="2">
    <citation type="submission" date="2007-04" db="EMBL/GenBank/DDBJ databases">
        <title>The genome of the human body louse.</title>
        <authorList>
            <consortium name="The Human Body Louse Genome Consortium"/>
            <person name="Kirkness E."/>
            <person name="Walenz B."/>
            <person name="Hass B."/>
            <person name="Bruggner R."/>
            <person name="Strausberg R."/>
        </authorList>
    </citation>
    <scope>NUCLEOTIDE SEQUENCE</scope>
    <source>
        <strain evidence="10">USDA</strain>
    </source>
</reference>
<dbReference type="PANTHER" id="PTHR33562">
    <property type="entry name" value="ATILLA, ISOFORM B-RELATED-RELATED"/>
    <property type="match status" value="1"/>
</dbReference>
<evidence type="ECO:0000256" key="6">
    <source>
        <dbReference type="ARBA" id="ARBA00023136"/>
    </source>
</evidence>
<dbReference type="Proteomes" id="UP000009046">
    <property type="component" value="Unassembled WGS sequence"/>
</dbReference>